<keyword evidence="8" id="KW-0902">Two-component regulatory system</keyword>
<feature type="transmembrane region" description="Helical" evidence="11">
    <location>
        <begin position="113"/>
        <end position="131"/>
    </location>
</feature>
<protein>
    <recommendedName>
        <fullName evidence="2">histidine kinase</fullName>
        <ecNumber evidence="2">2.7.13.3</ecNumber>
    </recommendedName>
</protein>
<organism evidence="13 14">
    <name type="scientific">Streptomyces rhizosphaericus</name>
    <dbReference type="NCBI Taxonomy" id="114699"/>
    <lineage>
        <taxon>Bacteria</taxon>
        <taxon>Bacillati</taxon>
        <taxon>Actinomycetota</taxon>
        <taxon>Actinomycetes</taxon>
        <taxon>Kitasatosporales</taxon>
        <taxon>Streptomycetaceae</taxon>
        <taxon>Streptomyces</taxon>
        <taxon>Streptomyces violaceusniger group</taxon>
    </lineage>
</organism>
<dbReference type="GO" id="GO:0046983">
    <property type="term" value="F:protein dimerization activity"/>
    <property type="evidence" value="ECO:0007669"/>
    <property type="project" value="InterPro"/>
</dbReference>
<evidence type="ECO:0000256" key="7">
    <source>
        <dbReference type="ARBA" id="ARBA00022840"/>
    </source>
</evidence>
<dbReference type="GO" id="GO:0016020">
    <property type="term" value="C:membrane"/>
    <property type="evidence" value="ECO:0007669"/>
    <property type="project" value="InterPro"/>
</dbReference>
<comment type="caution">
    <text evidence="13">The sequence shown here is derived from an EMBL/GenBank/DDBJ whole genome shotgun (WGS) entry which is preliminary data.</text>
</comment>
<evidence type="ECO:0000256" key="3">
    <source>
        <dbReference type="ARBA" id="ARBA00022553"/>
    </source>
</evidence>
<dbReference type="InterPro" id="IPR036890">
    <property type="entry name" value="HATPase_C_sf"/>
</dbReference>
<evidence type="ECO:0000256" key="9">
    <source>
        <dbReference type="SAM" id="Coils"/>
    </source>
</evidence>
<dbReference type="GO" id="GO:0000155">
    <property type="term" value="F:phosphorelay sensor kinase activity"/>
    <property type="evidence" value="ECO:0007669"/>
    <property type="project" value="InterPro"/>
</dbReference>
<feature type="transmembrane region" description="Helical" evidence="11">
    <location>
        <begin position="54"/>
        <end position="72"/>
    </location>
</feature>
<feature type="compositionally biased region" description="Gly residues" evidence="10">
    <location>
        <begin position="490"/>
        <end position="499"/>
    </location>
</feature>
<feature type="domain" description="Signal transduction histidine kinase subgroup 3 dimerisation and phosphoacceptor" evidence="12">
    <location>
        <begin position="210"/>
        <end position="275"/>
    </location>
</feature>
<evidence type="ECO:0000256" key="4">
    <source>
        <dbReference type="ARBA" id="ARBA00022679"/>
    </source>
</evidence>
<evidence type="ECO:0000256" key="8">
    <source>
        <dbReference type="ARBA" id="ARBA00023012"/>
    </source>
</evidence>
<keyword evidence="11" id="KW-1133">Transmembrane helix</keyword>
<keyword evidence="14" id="KW-1185">Reference proteome</keyword>
<reference evidence="13" key="1">
    <citation type="submission" date="2020-02" db="EMBL/GenBank/DDBJ databases">
        <title>A new Streptomyces sp. for controlling soil-borne diseases.</title>
        <authorList>
            <person name="Li X."/>
            <person name="Tian Y."/>
            <person name="Gao K."/>
        </authorList>
    </citation>
    <scope>NUCLEOTIDE SEQUENCE [LARGE SCALE GENOMIC DNA]</scope>
    <source>
        <strain evidence="13">0250</strain>
    </source>
</reference>
<keyword evidence="7" id="KW-0067">ATP-binding</keyword>
<feature type="region of interest" description="Disordered" evidence="10">
    <location>
        <begin position="481"/>
        <end position="529"/>
    </location>
</feature>
<evidence type="ECO:0000256" key="6">
    <source>
        <dbReference type="ARBA" id="ARBA00022777"/>
    </source>
</evidence>
<evidence type="ECO:0000313" key="13">
    <source>
        <dbReference type="EMBL" id="NEW77347.1"/>
    </source>
</evidence>
<keyword evidence="11" id="KW-0472">Membrane</keyword>
<keyword evidence="3" id="KW-0597">Phosphoprotein</keyword>
<dbReference type="EC" id="2.7.13.3" evidence="2"/>
<dbReference type="Gene3D" id="1.20.5.1930">
    <property type="match status" value="1"/>
</dbReference>
<proteinExistence type="predicted"/>
<dbReference type="RefSeq" id="WP_164436670.1">
    <property type="nucleotide sequence ID" value="NZ_JAAIKT010000114.1"/>
</dbReference>
<evidence type="ECO:0000256" key="5">
    <source>
        <dbReference type="ARBA" id="ARBA00022741"/>
    </source>
</evidence>
<evidence type="ECO:0000313" key="14">
    <source>
        <dbReference type="Proteomes" id="UP000476310"/>
    </source>
</evidence>
<feature type="region of interest" description="Disordered" evidence="10">
    <location>
        <begin position="287"/>
        <end position="322"/>
    </location>
</feature>
<dbReference type="Gene3D" id="3.30.565.10">
    <property type="entry name" value="Histidine kinase-like ATPase, C-terminal domain"/>
    <property type="match status" value="1"/>
</dbReference>
<dbReference type="EMBL" id="JAAIKT010000114">
    <property type="protein sequence ID" value="NEW77347.1"/>
    <property type="molecule type" value="Genomic_DNA"/>
</dbReference>
<evidence type="ECO:0000256" key="10">
    <source>
        <dbReference type="SAM" id="MobiDB-lite"/>
    </source>
</evidence>
<dbReference type="PANTHER" id="PTHR24421:SF10">
    <property type="entry name" value="NITRATE_NITRITE SENSOR PROTEIN NARQ"/>
    <property type="match status" value="1"/>
</dbReference>
<evidence type="ECO:0000256" key="11">
    <source>
        <dbReference type="SAM" id="Phobius"/>
    </source>
</evidence>
<sequence length="529" mass="53436">MSSTGEETAGARGAPAGPWWWARRRSMGLDVLLAVASSIECAAEGVGFAHDARIPVAAGVLIGVLVGATLVLRRRWAIAVVLISIAVTPAEMGLLLGVVGLYTLASSEVPRRITAVLAGMAAVGSFLVTVIGLRQDNPQSGLGTSVWEAPMFAMVLTLGLTGPPVLLGLYVRARRRLVESLRERADGLERELSLLADRAEERAEWARNEERTRIAREMHDVVAHRVSLMVVHAAALQAVALKDPEKASKNAALVGDMGRQALTELRQMLGVLRSEDGLRGAAFAAGSSSSVAGSSSSAAASGVSSAGSSSAGSSSAGASDAAGASAEERPLAGVAAAASAAAEAAGVAGAAGRGVEVAGGPRLAELEALVGQSRAAGMAVELSVEGEERRYAAPVEQTAYRVVQEALTNVHKHAPGASARVRVAHRTAEIAVLVENGPSERGAADAGLPSGGNGLVGMRERVSTLGGGFVSGATDAGGFRVSAVIPDGSDGPGGPGGTHRQGDTDHADGTSPTGQPADRPGGVERAKSA</sequence>
<keyword evidence="11" id="KW-0812">Transmembrane</keyword>
<comment type="catalytic activity">
    <reaction evidence="1">
        <text>ATP + protein L-histidine = ADP + protein N-phospho-L-histidine.</text>
        <dbReference type="EC" id="2.7.13.3"/>
    </reaction>
</comment>
<gene>
    <name evidence="13" type="ORF">G4H13_45265</name>
</gene>
<keyword evidence="5" id="KW-0547">Nucleotide-binding</keyword>
<dbReference type="InterPro" id="IPR011712">
    <property type="entry name" value="Sig_transdc_His_kin_sub3_dim/P"/>
</dbReference>
<feature type="transmembrane region" description="Helical" evidence="11">
    <location>
        <begin position="78"/>
        <end position="101"/>
    </location>
</feature>
<feature type="transmembrane region" description="Helical" evidence="11">
    <location>
        <begin position="151"/>
        <end position="171"/>
    </location>
</feature>
<evidence type="ECO:0000256" key="1">
    <source>
        <dbReference type="ARBA" id="ARBA00000085"/>
    </source>
</evidence>
<dbReference type="CDD" id="cd16917">
    <property type="entry name" value="HATPase_UhpB-NarQ-NarX-like"/>
    <property type="match status" value="1"/>
</dbReference>
<keyword evidence="9" id="KW-0175">Coiled coil</keyword>
<dbReference type="PANTHER" id="PTHR24421">
    <property type="entry name" value="NITRATE/NITRITE SENSOR PROTEIN NARX-RELATED"/>
    <property type="match status" value="1"/>
</dbReference>
<dbReference type="GO" id="GO:0005524">
    <property type="term" value="F:ATP binding"/>
    <property type="evidence" value="ECO:0007669"/>
    <property type="project" value="UniProtKB-KW"/>
</dbReference>
<dbReference type="Pfam" id="PF07730">
    <property type="entry name" value="HisKA_3"/>
    <property type="match status" value="1"/>
</dbReference>
<evidence type="ECO:0000256" key="2">
    <source>
        <dbReference type="ARBA" id="ARBA00012438"/>
    </source>
</evidence>
<dbReference type="AlphaFoldDB" id="A0A6G4AY05"/>
<evidence type="ECO:0000259" key="12">
    <source>
        <dbReference type="Pfam" id="PF07730"/>
    </source>
</evidence>
<keyword evidence="6 13" id="KW-0418">Kinase</keyword>
<name>A0A6G4AY05_9ACTN</name>
<dbReference type="InterPro" id="IPR050482">
    <property type="entry name" value="Sensor_HK_TwoCompSys"/>
</dbReference>
<dbReference type="Proteomes" id="UP000476310">
    <property type="component" value="Unassembled WGS sequence"/>
</dbReference>
<feature type="coiled-coil region" evidence="9">
    <location>
        <begin position="171"/>
        <end position="198"/>
    </location>
</feature>
<keyword evidence="4" id="KW-0808">Transferase</keyword>
<dbReference type="SUPFAM" id="SSF55874">
    <property type="entry name" value="ATPase domain of HSP90 chaperone/DNA topoisomerase II/histidine kinase"/>
    <property type="match status" value="1"/>
</dbReference>
<accession>A0A6G4AY05</accession>